<dbReference type="EMBL" id="FRBL01000010">
    <property type="protein sequence ID" value="SHM75087.1"/>
    <property type="molecule type" value="Genomic_DNA"/>
</dbReference>
<gene>
    <name evidence="2" type="ORF">SAMN05444266_110226</name>
</gene>
<evidence type="ECO:0000313" key="2">
    <source>
        <dbReference type="EMBL" id="SHM75087.1"/>
    </source>
</evidence>
<evidence type="ECO:0000313" key="3">
    <source>
        <dbReference type="Proteomes" id="UP000184420"/>
    </source>
</evidence>
<feature type="chain" id="PRO_5013337193" evidence="1">
    <location>
        <begin position="24"/>
        <end position="802"/>
    </location>
</feature>
<keyword evidence="1" id="KW-0732">Signal</keyword>
<dbReference type="STRING" id="1419482.SAMN05444266_110226"/>
<protein>
    <submittedName>
        <fullName evidence="2">Uncharacterized protein</fullName>
    </submittedName>
</protein>
<accession>A0A1M7LAH2</accession>
<feature type="signal peptide" evidence="1">
    <location>
        <begin position="1"/>
        <end position="23"/>
    </location>
</feature>
<evidence type="ECO:0000256" key="1">
    <source>
        <dbReference type="SAM" id="SignalP"/>
    </source>
</evidence>
<reference evidence="2 3" key="1">
    <citation type="submission" date="2016-11" db="EMBL/GenBank/DDBJ databases">
        <authorList>
            <person name="Jaros S."/>
            <person name="Januszkiewicz K."/>
            <person name="Wedrychowicz H."/>
        </authorList>
    </citation>
    <scope>NUCLEOTIDE SEQUENCE [LARGE SCALE GENOMIC DNA]</scope>
    <source>
        <strain evidence="2 3">DSM 27406</strain>
    </source>
</reference>
<name>A0A1M7LAH2_9BACT</name>
<organism evidence="2 3">
    <name type="scientific">Chitinophaga jiangningensis</name>
    <dbReference type="NCBI Taxonomy" id="1419482"/>
    <lineage>
        <taxon>Bacteria</taxon>
        <taxon>Pseudomonadati</taxon>
        <taxon>Bacteroidota</taxon>
        <taxon>Chitinophagia</taxon>
        <taxon>Chitinophagales</taxon>
        <taxon>Chitinophagaceae</taxon>
        <taxon>Chitinophaga</taxon>
    </lineage>
</organism>
<proteinExistence type="predicted"/>
<dbReference type="Proteomes" id="UP000184420">
    <property type="component" value="Unassembled WGS sequence"/>
</dbReference>
<sequence>MRKFCPVPLLMLVALLLANSGKAQQVKFDKNSVVNTLNYETQDFRKKPDRKCHFLSFKRDTARVNWRAEKRDWNKNKPVRLDSIPAVSSQDTVIKAEIRREMLKKIDTAIASLDPSRELYLFLKGYYGDHAPADLKQQLGSVRSFLAGNQPGVNASHKRMLDSMPGFINKYLFTESAPVFTLSGPEKQEGFITRILSRTYPDNKFLIDFYNHTSAHASVYELTADKLAAFAAALDSFAQKSVRVRDTMNAAKDTASVRIALDAMQRFHNELQACEGYQYLKDSSKKNWLYSWSWLHSDQLMINPLEFTTESNYKNHPLADDRAQDFDQYIDSLIARYKRYDTSGRVEDFKKILAMKKSGSDLFNQKEKIKQLTDENNAKMAKFTLTGRNLNEIKLPEKTAFYLYSTSKDFKSNNNSDKYLTRTVTEGESKTVVLLNVPAGQKSGLLENISESPDQSAIGKLVDTLAGSAVQIFSYASQYGAAGAVLSALTTLPKVAPVKFSNNSNAFMVSDRSVFEEFKAKVPPLHRDAELLNKTNQKFILKQKNTNEQYIKDSAQKSLIQEMFSSYMDDLTQKYTARFPSDSLQALYLSRMLANATLVPKKLDTAFTKEPLLTTGVFETSTSNKSNTEIITPYYTKAEDDTVKLKSFEYERGKHHRFQLSAGLAYTAQHLVQSTAKQENGQITISNQSQQYQLGIGLHIHLGKGLVLKDERFAGKFLERSSVYVGIGIPEPLGNLYLGYSYDFFPGLKSIVGAHFYRQNQYEILNNVIVEERLEYRMALPFFAIQVDPAGLLKALNVIKSN</sequence>
<keyword evidence="3" id="KW-1185">Reference proteome</keyword>
<dbReference type="AlphaFoldDB" id="A0A1M7LAH2"/>